<dbReference type="GO" id="GO:0015093">
    <property type="term" value="F:ferrous iron transmembrane transporter activity"/>
    <property type="evidence" value="ECO:0007669"/>
    <property type="project" value="TreeGrafter"/>
</dbReference>
<reference evidence="12" key="2">
    <citation type="submission" date="2017-01" db="EMBL/GenBank/DDBJ databases">
        <authorList>
            <person name="Wang Y."/>
            <person name="White M."/>
            <person name="Kvist S."/>
            <person name="Moncalvo J.-M."/>
        </authorList>
    </citation>
    <scope>NUCLEOTIDE SEQUENCE [LARGE SCALE GENOMIC DNA]</scope>
    <source>
        <strain evidence="12">COL-18-3</strain>
    </source>
</reference>
<gene>
    <name evidence="10" type="ORF">AX774_g1650</name>
    <name evidence="11" type="ORF">AX774_g286</name>
</gene>
<dbReference type="EMBL" id="LSSK01000013">
    <property type="protein sequence ID" value="OMH86145.1"/>
    <property type="molecule type" value="Genomic_DNA"/>
</dbReference>
<proteinExistence type="inferred from homology"/>
<evidence type="ECO:0000313" key="10">
    <source>
        <dbReference type="EMBL" id="OMH84817.1"/>
    </source>
</evidence>
<dbReference type="EMBL" id="LSSK01000144">
    <property type="protein sequence ID" value="OMH84817.1"/>
    <property type="molecule type" value="Genomic_DNA"/>
</dbReference>
<evidence type="ECO:0000256" key="7">
    <source>
        <dbReference type="ARBA" id="ARBA00023136"/>
    </source>
</evidence>
<evidence type="ECO:0000313" key="12">
    <source>
        <dbReference type="Proteomes" id="UP000188320"/>
    </source>
</evidence>
<dbReference type="Pfam" id="PF00153">
    <property type="entry name" value="Mito_carr"/>
    <property type="match status" value="1"/>
</dbReference>
<keyword evidence="3 9" id="KW-0813">Transport</keyword>
<dbReference type="GO" id="GO:0048250">
    <property type="term" value="P:iron import into the mitochondrion"/>
    <property type="evidence" value="ECO:0007669"/>
    <property type="project" value="TreeGrafter"/>
</dbReference>
<evidence type="ECO:0000256" key="6">
    <source>
        <dbReference type="ARBA" id="ARBA00023128"/>
    </source>
</evidence>
<keyword evidence="12" id="KW-1185">Reference proteome</keyword>
<dbReference type="InterPro" id="IPR020610">
    <property type="entry name" value="Thiolase_AS"/>
</dbReference>
<name>A0A1R1PYW5_ZANCU</name>
<dbReference type="PANTHER" id="PTHR45758:SF4">
    <property type="entry name" value="MITOFERRIN-1"/>
    <property type="match status" value="1"/>
</dbReference>
<dbReference type="PANTHER" id="PTHR45758">
    <property type="entry name" value="MITOFERRIN-1-RELATED"/>
    <property type="match status" value="1"/>
</dbReference>
<dbReference type="SUPFAM" id="SSF103506">
    <property type="entry name" value="Mitochondrial carrier"/>
    <property type="match status" value="1"/>
</dbReference>
<keyword evidence="4 8" id="KW-0812">Transmembrane</keyword>
<organism evidence="11 12">
    <name type="scientific">Zancudomyces culisetae</name>
    <name type="common">Gut fungus</name>
    <name type="synonym">Smittium culisetae</name>
    <dbReference type="NCBI Taxonomy" id="1213189"/>
    <lineage>
        <taxon>Eukaryota</taxon>
        <taxon>Fungi</taxon>
        <taxon>Fungi incertae sedis</taxon>
        <taxon>Zoopagomycota</taxon>
        <taxon>Kickxellomycotina</taxon>
        <taxon>Harpellomycetes</taxon>
        <taxon>Harpellales</taxon>
        <taxon>Legeriomycetaceae</taxon>
        <taxon>Zancudomyces</taxon>
    </lineage>
</organism>
<dbReference type="Proteomes" id="UP000188320">
    <property type="component" value="Unassembled WGS sequence"/>
</dbReference>
<feature type="repeat" description="Solcar" evidence="8">
    <location>
        <begin position="16"/>
        <end position="105"/>
    </location>
</feature>
<dbReference type="GO" id="GO:0031966">
    <property type="term" value="C:mitochondrial membrane"/>
    <property type="evidence" value="ECO:0007669"/>
    <property type="project" value="UniProtKB-SubCell"/>
</dbReference>
<reference evidence="11" key="1">
    <citation type="submission" date="2017-01" db="EMBL/GenBank/DDBJ databases">
        <authorList>
            <person name="Mah S.A."/>
            <person name="Swanson W.J."/>
            <person name="Moy G.W."/>
            <person name="Vacquier V.D."/>
        </authorList>
    </citation>
    <scope>NUCLEOTIDE SEQUENCE [LARGE SCALE GENOMIC DNA]</scope>
    <source>
        <strain evidence="11">COL-18-3</strain>
    </source>
</reference>
<keyword evidence="6" id="KW-0496">Mitochondrion</keyword>
<dbReference type="GO" id="GO:0016747">
    <property type="term" value="F:acyltransferase activity, transferring groups other than amino-acyl groups"/>
    <property type="evidence" value="ECO:0007669"/>
    <property type="project" value="InterPro"/>
</dbReference>
<dbReference type="Gene3D" id="1.50.40.10">
    <property type="entry name" value="Mitochondrial carrier domain"/>
    <property type="match status" value="1"/>
</dbReference>
<keyword evidence="5" id="KW-1133">Transmembrane helix</keyword>
<dbReference type="InterPro" id="IPR023395">
    <property type="entry name" value="MCP_dom_sf"/>
</dbReference>
<evidence type="ECO:0000256" key="5">
    <source>
        <dbReference type="ARBA" id="ARBA00022989"/>
    </source>
</evidence>
<comment type="similarity">
    <text evidence="2 9">Belongs to the mitochondrial carrier (TC 2.A.29) family.</text>
</comment>
<dbReference type="InterPro" id="IPR018108">
    <property type="entry name" value="MCP_transmembrane"/>
</dbReference>
<dbReference type="OrthoDB" id="43906at2759"/>
<protein>
    <submittedName>
        <fullName evidence="11">Putative mitochondrial carrier</fullName>
    </submittedName>
</protein>
<sequence>MTISNDIDYEELSENEPMYMHLAAGAAAGIMEHTIVYPFDSIKTRMQIVSKGQSMVIYDGVINSIKLISTTEGFKALWRGVASVCIGAGPAHALYFASYEKAKTMLGGSDDSKMKPIAAGK</sequence>
<keyword evidence="7 8" id="KW-0472">Membrane</keyword>
<comment type="caution">
    <text evidence="11">The sequence shown here is derived from an EMBL/GenBank/DDBJ whole genome shotgun (WGS) entry which is preliminary data.</text>
</comment>
<evidence type="ECO:0000256" key="8">
    <source>
        <dbReference type="PROSITE-ProRule" id="PRU00282"/>
    </source>
</evidence>
<dbReference type="AlphaFoldDB" id="A0A1R1PYW5"/>
<dbReference type="PROSITE" id="PS00099">
    <property type="entry name" value="THIOLASE_3"/>
    <property type="match status" value="1"/>
</dbReference>
<evidence type="ECO:0000256" key="4">
    <source>
        <dbReference type="ARBA" id="ARBA00022692"/>
    </source>
</evidence>
<accession>A0A1R1PYW5</accession>
<evidence type="ECO:0000256" key="9">
    <source>
        <dbReference type="RuleBase" id="RU000488"/>
    </source>
</evidence>
<evidence type="ECO:0000313" key="11">
    <source>
        <dbReference type="EMBL" id="OMH86145.1"/>
    </source>
</evidence>
<comment type="subcellular location">
    <subcellularLocation>
        <location evidence="1">Mitochondrion membrane</location>
        <topology evidence="1">Multi-pass membrane protein</topology>
    </subcellularLocation>
</comment>
<evidence type="ECO:0000256" key="1">
    <source>
        <dbReference type="ARBA" id="ARBA00004225"/>
    </source>
</evidence>
<evidence type="ECO:0000256" key="3">
    <source>
        <dbReference type="ARBA" id="ARBA00022448"/>
    </source>
</evidence>
<evidence type="ECO:0000256" key="2">
    <source>
        <dbReference type="ARBA" id="ARBA00006375"/>
    </source>
</evidence>
<dbReference type="PROSITE" id="PS50920">
    <property type="entry name" value="SOLCAR"/>
    <property type="match status" value="1"/>
</dbReference>